<feature type="signal peptide" evidence="9">
    <location>
        <begin position="1"/>
        <end position="23"/>
    </location>
</feature>
<accession>A0A4P6KH04</accession>
<comment type="similarity">
    <text evidence="2">Belongs to the peptidase M10A family.</text>
</comment>
<dbReference type="InterPro" id="IPR024079">
    <property type="entry name" value="MetalloPept_cat_dom_sf"/>
</dbReference>
<dbReference type="GO" id="GO:0031012">
    <property type="term" value="C:extracellular matrix"/>
    <property type="evidence" value="ECO:0007669"/>
    <property type="project" value="InterPro"/>
</dbReference>
<keyword evidence="5 9" id="KW-0732">Signal</keyword>
<evidence type="ECO:0000256" key="8">
    <source>
        <dbReference type="ARBA" id="ARBA00023049"/>
    </source>
</evidence>
<dbReference type="AlphaFoldDB" id="A0A4P6KH04"/>
<dbReference type="KEGG" id="ltr:EVS81_13525"/>
<evidence type="ECO:0000256" key="5">
    <source>
        <dbReference type="ARBA" id="ARBA00022729"/>
    </source>
</evidence>
<keyword evidence="12" id="KW-1185">Reference proteome</keyword>
<comment type="cofactor">
    <cofactor evidence="1">
        <name>Zn(2+)</name>
        <dbReference type="ChEBI" id="CHEBI:29105"/>
    </cofactor>
</comment>
<name>A0A4P6KH04_9MICO</name>
<dbReference type="RefSeq" id="WP_130110829.1">
    <property type="nucleotide sequence ID" value="NZ_CP035806.1"/>
</dbReference>
<dbReference type="GO" id="GO:0030574">
    <property type="term" value="P:collagen catabolic process"/>
    <property type="evidence" value="ECO:0007669"/>
    <property type="project" value="TreeGrafter"/>
</dbReference>
<dbReference type="InterPro" id="IPR021190">
    <property type="entry name" value="Pept_M10A"/>
</dbReference>
<dbReference type="OrthoDB" id="5188902at2"/>
<dbReference type="GO" id="GO:0008270">
    <property type="term" value="F:zinc ion binding"/>
    <property type="evidence" value="ECO:0007669"/>
    <property type="project" value="InterPro"/>
</dbReference>
<dbReference type="GO" id="GO:0005615">
    <property type="term" value="C:extracellular space"/>
    <property type="evidence" value="ECO:0007669"/>
    <property type="project" value="TreeGrafter"/>
</dbReference>
<evidence type="ECO:0000313" key="11">
    <source>
        <dbReference type="EMBL" id="QBE49716.1"/>
    </source>
</evidence>
<dbReference type="InterPro" id="IPR001818">
    <property type="entry name" value="Pept_M10_metallopeptidase"/>
</dbReference>
<evidence type="ECO:0000256" key="3">
    <source>
        <dbReference type="ARBA" id="ARBA00022670"/>
    </source>
</evidence>
<sequence>MKKLIPPVALAALVVLPASPAQALDDETIHLEELATVHVAEEETTFLILPDGREFALPPPGFEVAAEALTTEGSPEVLPVLIVTDEDGAAAIRIGDEAVGSEAGLERLAEIESLLEEEERSLQVPHGASGIAPLASPIKCSSWDSVLLGHDWASRNVEWQYNPANQKGTDAAATLQRAANRWKGTLSDGCGFTASSKLRTSYAGTTTRAPLNNSSGGCGAWSAALNTKGWGSLPTDTLANACTYTVGAYPYRSDHKYNTRYAWNTGSSTSCSGSKYDLQGVATHEFGHTYGLGHSSQSNNQVMKPSANACESAMRTLGRGDIRGMSYLYG</sequence>
<keyword evidence="7" id="KW-0862">Zinc</keyword>
<keyword evidence="8 11" id="KW-0482">Metalloprotease</keyword>
<keyword evidence="6" id="KW-0378">Hydrolase</keyword>
<evidence type="ECO:0000256" key="1">
    <source>
        <dbReference type="ARBA" id="ARBA00001947"/>
    </source>
</evidence>
<dbReference type="PRINTS" id="PR00138">
    <property type="entry name" value="MATRIXIN"/>
</dbReference>
<dbReference type="GO" id="GO:0006508">
    <property type="term" value="P:proteolysis"/>
    <property type="evidence" value="ECO:0007669"/>
    <property type="project" value="UniProtKB-KW"/>
</dbReference>
<dbReference type="GO" id="GO:0004222">
    <property type="term" value="F:metalloendopeptidase activity"/>
    <property type="evidence" value="ECO:0007669"/>
    <property type="project" value="InterPro"/>
</dbReference>
<organism evidence="11 12">
    <name type="scientific">Leucobacter triazinivorans</name>
    <dbReference type="NCBI Taxonomy" id="1784719"/>
    <lineage>
        <taxon>Bacteria</taxon>
        <taxon>Bacillati</taxon>
        <taxon>Actinomycetota</taxon>
        <taxon>Actinomycetes</taxon>
        <taxon>Micrococcales</taxon>
        <taxon>Microbacteriaceae</taxon>
        <taxon>Leucobacter</taxon>
    </lineage>
</organism>
<evidence type="ECO:0000256" key="9">
    <source>
        <dbReference type="SAM" id="SignalP"/>
    </source>
</evidence>
<evidence type="ECO:0000256" key="6">
    <source>
        <dbReference type="ARBA" id="ARBA00022801"/>
    </source>
</evidence>
<keyword evidence="4" id="KW-0479">Metal-binding</keyword>
<feature type="chain" id="PRO_5020631901" evidence="9">
    <location>
        <begin position="24"/>
        <end position="330"/>
    </location>
</feature>
<dbReference type="EMBL" id="CP035806">
    <property type="protein sequence ID" value="QBE49716.1"/>
    <property type="molecule type" value="Genomic_DNA"/>
</dbReference>
<gene>
    <name evidence="11" type="ORF">EVS81_13525</name>
</gene>
<evidence type="ECO:0000256" key="2">
    <source>
        <dbReference type="ARBA" id="ARBA00010370"/>
    </source>
</evidence>
<dbReference type="Proteomes" id="UP000289260">
    <property type="component" value="Chromosome"/>
</dbReference>
<dbReference type="PANTHER" id="PTHR10201">
    <property type="entry name" value="MATRIX METALLOPROTEINASE"/>
    <property type="match status" value="1"/>
</dbReference>
<keyword evidence="3 11" id="KW-0645">Protease</keyword>
<dbReference type="Pfam" id="PF00413">
    <property type="entry name" value="Peptidase_M10"/>
    <property type="match status" value="1"/>
</dbReference>
<reference evidence="11 12" key="1">
    <citation type="submission" date="2019-02" db="EMBL/GenBank/DDBJ databases">
        <authorList>
            <person name="Sun L."/>
            <person name="Pan D."/>
            <person name="Wu X."/>
        </authorList>
    </citation>
    <scope>NUCLEOTIDE SEQUENCE [LARGE SCALE GENOMIC DNA]</scope>
    <source>
        <strain evidence="11 12">JW-1</strain>
    </source>
</reference>
<evidence type="ECO:0000256" key="4">
    <source>
        <dbReference type="ARBA" id="ARBA00022723"/>
    </source>
</evidence>
<evidence type="ECO:0000259" key="10">
    <source>
        <dbReference type="Pfam" id="PF00413"/>
    </source>
</evidence>
<evidence type="ECO:0000313" key="12">
    <source>
        <dbReference type="Proteomes" id="UP000289260"/>
    </source>
</evidence>
<dbReference type="SUPFAM" id="SSF55486">
    <property type="entry name" value="Metalloproteases ('zincins'), catalytic domain"/>
    <property type="match status" value="1"/>
</dbReference>
<evidence type="ECO:0000256" key="7">
    <source>
        <dbReference type="ARBA" id="ARBA00022833"/>
    </source>
</evidence>
<feature type="domain" description="Peptidase M10 metallopeptidase" evidence="10">
    <location>
        <begin position="250"/>
        <end position="330"/>
    </location>
</feature>
<protein>
    <submittedName>
        <fullName evidence="11">Matrixin family metalloprotease</fullName>
    </submittedName>
</protein>
<proteinExistence type="inferred from homology"/>
<dbReference type="GO" id="GO:0030198">
    <property type="term" value="P:extracellular matrix organization"/>
    <property type="evidence" value="ECO:0007669"/>
    <property type="project" value="TreeGrafter"/>
</dbReference>
<dbReference type="PANTHER" id="PTHR10201:SF291">
    <property type="entry name" value="MATRIX METALLOPROTEINASE 1, ISOFORM C-RELATED"/>
    <property type="match status" value="1"/>
</dbReference>
<dbReference type="Gene3D" id="3.40.390.10">
    <property type="entry name" value="Collagenase (Catalytic Domain)"/>
    <property type="match status" value="1"/>
</dbReference>